<reference evidence="1" key="1">
    <citation type="journal article" date="2023" name="Mol. Biol. Evol.">
        <title>Third-Generation Sequencing Reveals the Adaptive Role of the Epigenome in Three Deep-Sea Polychaetes.</title>
        <authorList>
            <person name="Perez M."/>
            <person name="Aroh O."/>
            <person name="Sun Y."/>
            <person name="Lan Y."/>
            <person name="Juniper S.K."/>
            <person name="Young C.R."/>
            <person name="Angers B."/>
            <person name="Qian P.Y."/>
        </authorList>
    </citation>
    <scope>NUCLEOTIDE SEQUENCE</scope>
    <source>
        <strain evidence="1">P08H-3</strain>
    </source>
</reference>
<organism evidence="1 2">
    <name type="scientific">Paralvinella palmiformis</name>
    <dbReference type="NCBI Taxonomy" id="53620"/>
    <lineage>
        <taxon>Eukaryota</taxon>
        <taxon>Metazoa</taxon>
        <taxon>Spiralia</taxon>
        <taxon>Lophotrochozoa</taxon>
        <taxon>Annelida</taxon>
        <taxon>Polychaeta</taxon>
        <taxon>Sedentaria</taxon>
        <taxon>Canalipalpata</taxon>
        <taxon>Terebellida</taxon>
        <taxon>Terebelliformia</taxon>
        <taxon>Alvinellidae</taxon>
        <taxon>Paralvinella</taxon>
    </lineage>
</organism>
<evidence type="ECO:0000313" key="1">
    <source>
        <dbReference type="EMBL" id="KAK2147692.1"/>
    </source>
</evidence>
<accession>A0AAD9J7M1</accession>
<gene>
    <name evidence="1" type="ORF">LSH36_541g03026</name>
</gene>
<comment type="caution">
    <text evidence="1">The sequence shown here is derived from an EMBL/GenBank/DDBJ whole genome shotgun (WGS) entry which is preliminary data.</text>
</comment>
<dbReference type="Proteomes" id="UP001208570">
    <property type="component" value="Unassembled WGS sequence"/>
</dbReference>
<name>A0AAD9J7M1_9ANNE</name>
<proteinExistence type="predicted"/>
<evidence type="ECO:0008006" key="3">
    <source>
        <dbReference type="Google" id="ProtNLM"/>
    </source>
</evidence>
<dbReference type="InterPro" id="IPR011333">
    <property type="entry name" value="SKP1/BTB/POZ_sf"/>
</dbReference>
<protein>
    <recommendedName>
        <fullName evidence="3">BTB domain-containing protein</fullName>
    </recommendedName>
</protein>
<dbReference type="Gene3D" id="3.30.710.10">
    <property type="entry name" value="Potassium Channel Kv1.1, Chain A"/>
    <property type="match status" value="1"/>
</dbReference>
<evidence type="ECO:0000313" key="2">
    <source>
        <dbReference type="Proteomes" id="UP001208570"/>
    </source>
</evidence>
<dbReference type="EMBL" id="JAODUP010000541">
    <property type="protein sequence ID" value="KAK2147692.1"/>
    <property type="molecule type" value="Genomic_DNA"/>
</dbReference>
<dbReference type="AlphaFoldDB" id="A0AAD9J7M1"/>
<keyword evidence="2" id="KW-1185">Reference proteome</keyword>
<sequence length="110" mass="12271">MVNHLTQYTCASDYTWMPGRSSGSDRELYFAAFQHLVIGRIMGTAYNSASAAPYRQRNPPLDVTSGSDQLVSDLECLINDRETGDVLFIIGNDAVHFYAHKAIIWARSVL</sequence>